<name>A0A7K6AGP0_UPUEP</name>
<feature type="compositionally biased region" description="Pro residues" evidence="10">
    <location>
        <begin position="327"/>
        <end position="369"/>
    </location>
</feature>
<dbReference type="GO" id="GO:0006623">
    <property type="term" value="P:protein targeting to vacuole"/>
    <property type="evidence" value="ECO:0007669"/>
    <property type="project" value="TreeGrafter"/>
</dbReference>
<evidence type="ECO:0000256" key="1">
    <source>
        <dbReference type="ARBA" id="ARBA00004633"/>
    </source>
</evidence>
<proteinExistence type="inferred from homology"/>
<dbReference type="EMBL" id="VZRI01000960">
    <property type="protein sequence ID" value="NWU89193.1"/>
    <property type="molecule type" value="Genomic_DNA"/>
</dbReference>
<keyword evidence="6" id="KW-0472">Membrane</keyword>
<keyword evidence="3 8" id="KW-0813">Transport</keyword>
<dbReference type="GO" id="GO:0039702">
    <property type="term" value="P:viral budding via host ESCRT complex"/>
    <property type="evidence" value="ECO:0007669"/>
    <property type="project" value="UniProtKB-ARBA"/>
</dbReference>
<gene>
    <name evidence="12" type="primary">Vps37c</name>
    <name evidence="12" type="ORF">UPUEPO_R11288</name>
</gene>
<feature type="compositionally biased region" description="Pro residues" evidence="10">
    <location>
        <begin position="298"/>
        <end position="319"/>
    </location>
</feature>
<keyword evidence="5 8" id="KW-0653">Protein transport</keyword>
<dbReference type="Proteomes" id="UP000544127">
    <property type="component" value="Unassembled WGS sequence"/>
</dbReference>
<dbReference type="Pfam" id="PF07200">
    <property type="entry name" value="Mod_r"/>
    <property type="match status" value="1"/>
</dbReference>
<organism evidence="12 13">
    <name type="scientific">Upupa epops</name>
    <name type="common">Eurasian hoopoe</name>
    <dbReference type="NCBI Taxonomy" id="57439"/>
    <lineage>
        <taxon>Eukaryota</taxon>
        <taxon>Metazoa</taxon>
        <taxon>Chordata</taxon>
        <taxon>Craniata</taxon>
        <taxon>Vertebrata</taxon>
        <taxon>Euteleostomi</taxon>
        <taxon>Archelosauria</taxon>
        <taxon>Archosauria</taxon>
        <taxon>Dinosauria</taxon>
        <taxon>Saurischia</taxon>
        <taxon>Theropoda</taxon>
        <taxon>Coelurosauria</taxon>
        <taxon>Aves</taxon>
        <taxon>Neognathae</taxon>
        <taxon>Neoaves</taxon>
        <taxon>Telluraves</taxon>
        <taxon>Coraciimorphae</taxon>
        <taxon>Bucerotiformes</taxon>
        <taxon>Upupidae</taxon>
        <taxon>Upupa</taxon>
    </lineage>
</organism>
<accession>A0A7K6AGP0</accession>
<evidence type="ECO:0000256" key="5">
    <source>
        <dbReference type="ARBA" id="ARBA00022927"/>
    </source>
</evidence>
<dbReference type="GO" id="GO:0000813">
    <property type="term" value="C:ESCRT I complex"/>
    <property type="evidence" value="ECO:0007669"/>
    <property type="project" value="TreeGrafter"/>
</dbReference>
<keyword evidence="4" id="KW-0967">Endosome</keyword>
<reference evidence="12 13" key="1">
    <citation type="submission" date="2019-09" db="EMBL/GenBank/DDBJ databases">
        <title>Bird 10,000 Genomes (B10K) Project - Family phase.</title>
        <authorList>
            <person name="Zhang G."/>
        </authorList>
    </citation>
    <scope>NUCLEOTIDE SEQUENCE [LARGE SCALE GENOMIC DNA]</scope>
    <source>
        <strain evidence="12">B10K-DU-012-37</strain>
    </source>
</reference>
<dbReference type="PANTHER" id="PTHR13678:SF8">
    <property type="entry name" value="VACUOLAR PROTEIN SORTING-ASSOCIATED PROTEIN 37C"/>
    <property type="match status" value="1"/>
</dbReference>
<feature type="compositionally biased region" description="Pro residues" evidence="10">
    <location>
        <begin position="178"/>
        <end position="191"/>
    </location>
</feature>
<feature type="region of interest" description="Disordered" evidence="10">
    <location>
        <begin position="166"/>
        <end position="369"/>
    </location>
</feature>
<dbReference type="InterPro" id="IPR009851">
    <property type="entry name" value="Mod_r"/>
</dbReference>
<dbReference type="Gene3D" id="1.10.287.660">
    <property type="entry name" value="Helix hairpin bin"/>
    <property type="match status" value="1"/>
</dbReference>
<dbReference type="GO" id="GO:0016236">
    <property type="term" value="P:macroautophagy"/>
    <property type="evidence" value="ECO:0007669"/>
    <property type="project" value="UniProtKB-ARBA"/>
</dbReference>
<comment type="subcellular location">
    <subcellularLocation>
        <location evidence="1">Late endosome membrane</location>
        <topology evidence="1">Peripheral membrane protein</topology>
    </subcellularLocation>
</comment>
<dbReference type="GO" id="GO:0036258">
    <property type="term" value="P:multivesicular body assembly"/>
    <property type="evidence" value="ECO:0007669"/>
    <property type="project" value="UniProtKB-ARBA"/>
</dbReference>
<dbReference type="OrthoDB" id="10004364at2759"/>
<evidence type="ECO:0000256" key="10">
    <source>
        <dbReference type="SAM" id="MobiDB-lite"/>
    </source>
</evidence>
<evidence type="ECO:0000313" key="12">
    <source>
        <dbReference type="EMBL" id="NWU89193.1"/>
    </source>
</evidence>
<dbReference type="AlphaFoldDB" id="A0A7K6AGP0"/>
<feature type="compositionally biased region" description="Pro residues" evidence="10">
    <location>
        <begin position="209"/>
        <end position="220"/>
    </location>
</feature>
<evidence type="ECO:0000256" key="3">
    <source>
        <dbReference type="ARBA" id="ARBA00022448"/>
    </source>
</evidence>
<keyword evidence="9" id="KW-0175">Coiled coil</keyword>
<evidence type="ECO:0000256" key="7">
    <source>
        <dbReference type="ARBA" id="ARBA00025010"/>
    </source>
</evidence>
<comment type="caution">
    <text evidence="12">The sequence shown here is derived from an EMBL/GenBank/DDBJ whole genome shotgun (WGS) entry which is preliminary data.</text>
</comment>
<dbReference type="GO" id="GO:0043162">
    <property type="term" value="P:ubiquitin-dependent protein catabolic process via the multivesicular body sorting pathway"/>
    <property type="evidence" value="ECO:0007669"/>
    <property type="project" value="TreeGrafter"/>
</dbReference>
<protein>
    <submittedName>
        <fullName evidence="12">VP37C protein</fullName>
    </submittedName>
</protein>
<dbReference type="PANTHER" id="PTHR13678">
    <property type="entry name" value="VACUOLAR PROTEIN SORTING-ASSOCIATED PROTEIN 37"/>
    <property type="match status" value="1"/>
</dbReference>
<dbReference type="GO" id="GO:0006612">
    <property type="term" value="P:protein targeting to membrane"/>
    <property type="evidence" value="ECO:0007669"/>
    <property type="project" value="TreeGrafter"/>
</dbReference>
<feature type="compositionally biased region" description="Pro residues" evidence="10">
    <location>
        <begin position="272"/>
        <end position="285"/>
    </location>
</feature>
<dbReference type="PROSITE" id="PS51314">
    <property type="entry name" value="VPS37_C"/>
    <property type="match status" value="1"/>
</dbReference>
<evidence type="ECO:0000256" key="6">
    <source>
        <dbReference type="ARBA" id="ARBA00023136"/>
    </source>
</evidence>
<evidence type="ECO:0000313" key="13">
    <source>
        <dbReference type="Proteomes" id="UP000544127"/>
    </source>
</evidence>
<dbReference type="SUPFAM" id="SSF140111">
    <property type="entry name" value="Endosomal sorting complex assembly domain"/>
    <property type="match status" value="1"/>
</dbReference>
<dbReference type="FunFam" id="1.10.287.660:FF:000003">
    <property type="entry name" value="vacuolar protein sorting-associated protein 37B"/>
    <property type="match status" value="1"/>
</dbReference>
<feature type="compositionally biased region" description="Low complexity" evidence="10">
    <location>
        <begin position="286"/>
        <end position="297"/>
    </location>
</feature>
<comment type="function">
    <text evidence="7">Component of the ESCRT-I complex, a regulator of vesicular trafficking process. Required for the sorting of endocytic ubiquitinated cargos into multivesicular bodies. May be involved in cell growth and differentiation.</text>
</comment>
<feature type="non-terminal residue" evidence="12">
    <location>
        <position position="369"/>
    </location>
</feature>
<feature type="domain" description="VPS37 C-terminal" evidence="11">
    <location>
        <begin position="78"/>
        <end position="167"/>
    </location>
</feature>
<evidence type="ECO:0000256" key="4">
    <source>
        <dbReference type="ARBA" id="ARBA00022753"/>
    </source>
</evidence>
<dbReference type="GO" id="GO:0048306">
    <property type="term" value="F:calcium-dependent protein binding"/>
    <property type="evidence" value="ECO:0007669"/>
    <property type="project" value="UniProtKB-ARBA"/>
</dbReference>
<dbReference type="InterPro" id="IPR037202">
    <property type="entry name" value="ESCRT_assembly_dom"/>
</dbReference>
<feature type="coiled-coil region" evidence="9">
    <location>
        <begin position="5"/>
        <end position="121"/>
    </location>
</feature>
<keyword evidence="13" id="KW-1185">Reference proteome</keyword>
<evidence type="ECO:0000256" key="8">
    <source>
        <dbReference type="PROSITE-ProRule" id="PRU00646"/>
    </source>
</evidence>
<dbReference type="InterPro" id="IPR029012">
    <property type="entry name" value="Helix_hairpin_bin_sf"/>
</dbReference>
<comment type="similarity">
    <text evidence="2">Belongs to the VPS37 family.</text>
</comment>
<dbReference type="GO" id="GO:0031902">
    <property type="term" value="C:late endosome membrane"/>
    <property type="evidence" value="ECO:0007669"/>
    <property type="project" value="UniProtKB-SubCell"/>
</dbReference>
<feature type="non-terminal residue" evidence="12">
    <location>
        <position position="1"/>
    </location>
</feature>
<evidence type="ECO:0000256" key="9">
    <source>
        <dbReference type="SAM" id="Coils"/>
    </source>
</evidence>
<sequence length="369" mass="39976">MDTLRNKTVQELQELQENAEEIERLALESQEVQELQLEREMALAANRSLAEQNLKFQVPLETGRSELSSKYEELQKLAERCREQKAQLEKFSAALHPQTLLELLQVESQKIEEESEKMAEKFLEGAVPLDSFLESFAVMRKLSHLRRVRVEKLQEIVRKWEAAALSSQEPLKDSEQQPPLPPRPPPPPSVPGPIDSLKPQPFPSGASPFPLPYSPAPNMPAGPTAHGALPPAPFSGSPVTVGHVASSQPSPQPAFPYQGPGYPAVQAADPTPGYPKPPSGSPSPAPAYSWSPSRAPAQPSPYPSPAPPPPGAGYPPYYPPGAGRPQCPYPTQPPLPGFPIPSQPPYPTGSPQPFGCPPPPNPPRPSWPG</sequence>
<evidence type="ECO:0000259" key="11">
    <source>
        <dbReference type="PROSITE" id="PS51314"/>
    </source>
</evidence>
<evidence type="ECO:0000256" key="2">
    <source>
        <dbReference type="ARBA" id="ARBA00007617"/>
    </source>
</evidence>